<evidence type="ECO:0000256" key="1">
    <source>
        <dbReference type="ARBA" id="ARBA00023015"/>
    </source>
</evidence>
<dbReference type="Gene3D" id="1.10.10.60">
    <property type="entry name" value="Homeodomain-like"/>
    <property type="match status" value="1"/>
</dbReference>
<dbReference type="Proteomes" id="UP000823388">
    <property type="component" value="Chromosome 9N"/>
</dbReference>
<evidence type="ECO:0000256" key="3">
    <source>
        <dbReference type="ARBA" id="ARBA00023242"/>
    </source>
</evidence>
<keyword evidence="2" id="KW-0804">Transcription</keyword>
<evidence type="ECO:0000313" key="5">
    <source>
        <dbReference type="Proteomes" id="UP000823388"/>
    </source>
</evidence>
<dbReference type="AlphaFoldDB" id="A0A8T0MGR4"/>
<evidence type="ECO:0000313" key="4">
    <source>
        <dbReference type="EMBL" id="KAG2536307.1"/>
    </source>
</evidence>
<dbReference type="GO" id="GO:0003700">
    <property type="term" value="F:DNA-binding transcription factor activity"/>
    <property type="evidence" value="ECO:0007669"/>
    <property type="project" value="InterPro"/>
</dbReference>
<name>A0A8T0MGR4_PANVG</name>
<keyword evidence="3" id="KW-0539">Nucleus</keyword>
<dbReference type="SUPFAM" id="SSF46689">
    <property type="entry name" value="Homeodomain-like"/>
    <property type="match status" value="1"/>
</dbReference>
<dbReference type="PANTHER" id="PTHR31499:SF78">
    <property type="entry name" value="HTH MYB-TYPE DOMAIN-CONTAINING PROTEIN"/>
    <property type="match status" value="1"/>
</dbReference>
<protein>
    <submittedName>
        <fullName evidence="4">Uncharacterized protein</fullName>
    </submittedName>
</protein>
<evidence type="ECO:0000256" key="2">
    <source>
        <dbReference type="ARBA" id="ARBA00023163"/>
    </source>
</evidence>
<accession>A0A8T0MGR4</accession>
<reference evidence="4" key="1">
    <citation type="submission" date="2020-05" db="EMBL/GenBank/DDBJ databases">
        <title>WGS assembly of Panicum virgatum.</title>
        <authorList>
            <person name="Lovell J.T."/>
            <person name="Jenkins J."/>
            <person name="Shu S."/>
            <person name="Juenger T.E."/>
            <person name="Schmutz J."/>
        </authorList>
    </citation>
    <scope>NUCLEOTIDE SEQUENCE</scope>
    <source>
        <strain evidence="4">AP13</strain>
    </source>
</reference>
<proteinExistence type="predicted"/>
<dbReference type="InterPro" id="IPR009057">
    <property type="entry name" value="Homeodomain-like_sf"/>
</dbReference>
<dbReference type="EMBL" id="CM029054">
    <property type="protein sequence ID" value="KAG2536307.1"/>
    <property type="molecule type" value="Genomic_DNA"/>
</dbReference>
<gene>
    <name evidence="4" type="ORF">PVAP13_9NG180300</name>
</gene>
<dbReference type="InterPro" id="IPR046955">
    <property type="entry name" value="PHR1-like"/>
</dbReference>
<dbReference type="InterPro" id="IPR006447">
    <property type="entry name" value="Myb_dom_plants"/>
</dbReference>
<dbReference type="PANTHER" id="PTHR31499">
    <property type="entry name" value="MYB FAMILY TRANSCRIPTION FACTOR PHL11"/>
    <property type="match status" value="1"/>
</dbReference>
<sequence length="181" mass="20263">MSTNKPTQKNDVTIMSSMLASRIICAMQPTKSYLQWSDDLHMIFVKAVAYQGGPHEAKPTALKETMEAMGVRGLTIQNIKSHLQRYREKCELGAEAPAVKVPGTTSLCKEALNQASKILMDTDAVMLEMEIVNNFLMDDIEMVDNNFSVDRVQLIEHNSQHPQTVIDEYTADLANYAFGHL</sequence>
<organism evidence="4 5">
    <name type="scientific">Panicum virgatum</name>
    <name type="common">Blackwell switchgrass</name>
    <dbReference type="NCBI Taxonomy" id="38727"/>
    <lineage>
        <taxon>Eukaryota</taxon>
        <taxon>Viridiplantae</taxon>
        <taxon>Streptophyta</taxon>
        <taxon>Embryophyta</taxon>
        <taxon>Tracheophyta</taxon>
        <taxon>Spermatophyta</taxon>
        <taxon>Magnoliopsida</taxon>
        <taxon>Liliopsida</taxon>
        <taxon>Poales</taxon>
        <taxon>Poaceae</taxon>
        <taxon>PACMAD clade</taxon>
        <taxon>Panicoideae</taxon>
        <taxon>Panicodae</taxon>
        <taxon>Paniceae</taxon>
        <taxon>Panicinae</taxon>
        <taxon>Panicum</taxon>
        <taxon>Panicum sect. Hiantes</taxon>
    </lineage>
</organism>
<dbReference type="GO" id="GO:0003677">
    <property type="term" value="F:DNA binding"/>
    <property type="evidence" value="ECO:0007669"/>
    <property type="project" value="InterPro"/>
</dbReference>
<keyword evidence="5" id="KW-1185">Reference proteome</keyword>
<dbReference type="NCBIfam" id="TIGR01557">
    <property type="entry name" value="myb_SHAQKYF"/>
    <property type="match status" value="1"/>
</dbReference>
<keyword evidence="1" id="KW-0805">Transcription regulation</keyword>
<comment type="caution">
    <text evidence="4">The sequence shown here is derived from an EMBL/GenBank/DDBJ whole genome shotgun (WGS) entry which is preliminary data.</text>
</comment>